<organism evidence="1 2">
    <name type="scientific">Sphingobium baderi</name>
    <dbReference type="NCBI Taxonomy" id="1332080"/>
    <lineage>
        <taxon>Bacteria</taxon>
        <taxon>Pseudomonadati</taxon>
        <taxon>Pseudomonadota</taxon>
        <taxon>Alphaproteobacteria</taxon>
        <taxon>Sphingomonadales</taxon>
        <taxon>Sphingomonadaceae</taxon>
        <taxon>Sphingobium</taxon>
    </lineage>
</organism>
<gene>
    <name evidence="1" type="ORF">ATN00_01550</name>
</gene>
<dbReference type="EMBL" id="CP013264">
    <property type="protein sequence ID" value="ALR19184.1"/>
    <property type="molecule type" value="Genomic_DNA"/>
</dbReference>
<dbReference type="KEGG" id="sbd:ATN00_01550"/>
<dbReference type="RefSeq" id="WP_062061213.1">
    <property type="nucleotide sequence ID" value="NZ_CP013264.1"/>
</dbReference>
<dbReference type="Gene3D" id="3.40.50.1010">
    <property type="entry name" value="5'-nuclease"/>
    <property type="match status" value="1"/>
</dbReference>
<name>A0A0S3EUS5_9SPHN</name>
<accession>A0A0S3EUS5</accession>
<evidence type="ECO:0000313" key="1">
    <source>
        <dbReference type="EMBL" id="ALR19184.1"/>
    </source>
</evidence>
<dbReference type="AlphaFoldDB" id="A0A0S3EUS5"/>
<evidence type="ECO:0000313" key="2">
    <source>
        <dbReference type="Proteomes" id="UP000056968"/>
    </source>
</evidence>
<keyword evidence="2" id="KW-1185">Reference proteome</keyword>
<dbReference type="OrthoDB" id="9809421at2"/>
<protein>
    <submittedName>
        <fullName evidence="1">Uncharacterized protein</fullName>
    </submittedName>
</protein>
<dbReference type="STRING" id="1332080.ATN00_01550"/>
<dbReference type="Proteomes" id="UP000056968">
    <property type="component" value="Chromosome"/>
</dbReference>
<reference evidence="1 2" key="1">
    <citation type="submission" date="2015-11" db="EMBL/GenBank/DDBJ databases">
        <title>A Two-component Flavoprotein Monooxygenase System MeaXY Responsible for para-Hydroxylation of 2-Methyl-6-ethylaniline and 2,6-Diethylaniline in Sphingobium baderi DE-13.</title>
        <authorList>
            <person name="Cheng M."/>
            <person name="Meng Q."/>
            <person name="Yang Y."/>
            <person name="Chu C."/>
            <person name="Yan X."/>
            <person name="He J."/>
            <person name="Li S."/>
        </authorList>
    </citation>
    <scope>NUCLEOTIDE SEQUENCE [LARGE SCALE GENOMIC DNA]</scope>
    <source>
        <strain evidence="1 2">DE-13</strain>
    </source>
</reference>
<sequence>MRGALYIDGFNLYHAVDDLGVPHYKWCNFWKLAELISKGQARSITRVVFCTAYFKGDHGKRVRHEALVNAQAIVGVETKLGHTTTEPMKCKRHSCGHRWDQPREKETDINLSLSLFADACDDVFDVAFLLTADTDQAATISFFRNRFPDKRIVNVIPPGRMPSQHLANLAHGKIRMTANHLDTCALPEMVAKDGFKTIYRPAEYAPPPGWVHPDDRP</sequence>
<proteinExistence type="predicted"/>